<dbReference type="AlphaFoldDB" id="A0A2J8A1S2"/>
<gene>
    <name evidence="2" type="ORF">TSOC_007224</name>
</gene>
<feature type="domain" description="CRA" evidence="1">
    <location>
        <begin position="37"/>
        <end position="126"/>
    </location>
</feature>
<evidence type="ECO:0000313" key="3">
    <source>
        <dbReference type="Proteomes" id="UP000236333"/>
    </source>
</evidence>
<evidence type="ECO:0000313" key="2">
    <source>
        <dbReference type="EMBL" id="PNH06445.1"/>
    </source>
</evidence>
<dbReference type="Proteomes" id="UP000236333">
    <property type="component" value="Unassembled WGS sequence"/>
</dbReference>
<dbReference type="Pfam" id="PF10607">
    <property type="entry name" value="CTLH"/>
    <property type="match status" value="1"/>
</dbReference>
<evidence type="ECO:0000259" key="1">
    <source>
        <dbReference type="SMART" id="SM00757"/>
    </source>
</evidence>
<dbReference type="InterPro" id="IPR024964">
    <property type="entry name" value="CTLH/CRA"/>
</dbReference>
<organism evidence="2 3">
    <name type="scientific">Tetrabaena socialis</name>
    <dbReference type="NCBI Taxonomy" id="47790"/>
    <lineage>
        <taxon>Eukaryota</taxon>
        <taxon>Viridiplantae</taxon>
        <taxon>Chlorophyta</taxon>
        <taxon>core chlorophytes</taxon>
        <taxon>Chlorophyceae</taxon>
        <taxon>CS clade</taxon>
        <taxon>Chlamydomonadales</taxon>
        <taxon>Tetrabaenaceae</taxon>
        <taxon>Tetrabaena</taxon>
    </lineage>
</organism>
<dbReference type="SMART" id="SM00757">
    <property type="entry name" value="CRA"/>
    <property type="match status" value="1"/>
</dbReference>
<dbReference type="InterPro" id="IPR013144">
    <property type="entry name" value="CRA_dom"/>
</dbReference>
<proteinExistence type="predicted"/>
<sequence>MTCEVLRSLKNARQAAHLGQVTLTRRPRFSRRSSWSGQVEEAVRFAQVTLSSVRGRSAGELERTLQDVVALAAYQNPEASPLAHLMGRAQREGVADSVNAAVLAAASCAGPAGPACWPAGKGASAGGMPEEEAAALPLRPAVLEGGVGPAAGLRPLSRVEALLQQLVAAQGALHEANGGQGGAFGLREHMLGPAA</sequence>
<name>A0A2J8A1S2_9CHLO</name>
<keyword evidence="3" id="KW-1185">Reference proteome</keyword>
<protein>
    <submittedName>
        <fullName evidence="2">Glucose-induced degradation protein 8</fullName>
    </submittedName>
</protein>
<accession>A0A2J8A1S2</accession>
<dbReference type="OrthoDB" id="25503at2759"/>
<comment type="caution">
    <text evidence="2">The sequence shown here is derived from an EMBL/GenBank/DDBJ whole genome shotgun (WGS) entry which is preliminary data.</text>
</comment>
<reference evidence="2 3" key="1">
    <citation type="journal article" date="2017" name="Mol. Biol. Evol.">
        <title>The 4-celled Tetrabaena socialis nuclear genome reveals the essential components for genetic control of cell number at the origin of multicellularity in the volvocine lineage.</title>
        <authorList>
            <person name="Featherston J."/>
            <person name="Arakaki Y."/>
            <person name="Hanschen E.R."/>
            <person name="Ferris P.J."/>
            <person name="Michod R.E."/>
            <person name="Olson B.J.S.C."/>
            <person name="Nozaki H."/>
            <person name="Durand P.M."/>
        </authorList>
    </citation>
    <scope>NUCLEOTIDE SEQUENCE [LARGE SCALE GENOMIC DNA]</scope>
    <source>
        <strain evidence="2 3">NIES-571</strain>
    </source>
</reference>
<dbReference type="EMBL" id="PGGS01000236">
    <property type="protein sequence ID" value="PNH06445.1"/>
    <property type="molecule type" value="Genomic_DNA"/>
</dbReference>